<evidence type="ECO:0000256" key="2">
    <source>
        <dbReference type="ARBA" id="ARBA00023125"/>
    </source>
</evidence>
<dbReference type="InterPro" id="IPR035418">
    <property type="entry name" value="AraC-bd_2"/>
</dbReference>
<keyword evidence="6" id="KW-1185">Reference proteome</keyword>
<dbReference type="RefSeq" id="WP_311512874.1">
    <property type="nucleotide sequence ID" value="NZ_JAVREP010000011.1"/>
</dbReference>
<organism evidence="5 6">
    <name type="scientific">Nocardiopsis lambiniae</name>
    <dbReference type="NCBI Taxonomy" id="3075539"/>
    <lineage>
        <taxon>Bacteria</taxon>
        <taxon>Bacillati</taxon>
        <taxon>Actinomycetota</taxon>
        <taxon>Actinomycetes</taxon>
        <taxon>Streptosporangiales</taxon>
        <taxon>Nocardiopsidaceae</taxon>
        <taxon>Nocardiopsis</taxon>
    </lineage>
</organism>
<dbReference type="InterPro" id="IPR009057">
    <property type="entry name" value="Homeodomain-like_sf"/>
</dbReference>
<dbReference type="PANTHER" id="PTHR43280">
    <property type="entry name" value="ARAC-FAMILY TRANSCRIPTIONAL REGULATOR"/>
    <property type="match status" value="1"/>
</dbReference>
<dbReference type="SMART" id="SM00342">
    <property type="entry name" value="HTH_ARAC"/>
    <property type="match status" value="1"/>
</dbReference>
<reference evidence="6" key="1">
    <citation type="submission" date="2023-07" db="EMBL/GenBank/DDBJ databases">
        <title>30 novel species of actinomycetes from the DSMZ collection.</title>
        <authorList>
            <person name="Nouioui I."/>
        </authorList>
    </citation>
    <scope>NUCLEOTIDE SEQUENCE [LARGE SCALE GENOMIC DNA]</scope>
    <source>
        <strain evidence="6">DSM 44743</strain>
    </source>
</reference>
<evidence type="ECO:0000256" key="1">
    <source>
        <dbReference type="ARBA" id="ARBA00023015"/>
    </source>
</evidence>
<name>A0ABU2MEH2_9ACTN</name>
<dbReference type="InterPro" id="IPR018060">
    <property type="entry name" value="HTH_AraC"/>
</dbReference>
<evidence type="ECO:0000313" key="5">
    <source>
        <dbReference type="EMBL" id="MDT0330306.1"/>
    </source>
</evidence>
<dbReference type="Proteomes" id="UP001183390">
    <property type="component" value="Unassembled WGS sequence"/>
</dbReference>
<keyword evidence="1" id="KW-0805">Transcription regulation</keyword>
<dbReference type="PANTHER" id="PTHR43280:SF31">
    <property type="entry name" value="TRANSCRIPTIONAL REGULATORY PROTEIN"/>
    <property type="match status" value="1"/>
</dbReference>
<proteinExistence type="predicted"/>
<accession>A0ABU2MEH2</accession>
<dbReference type="Gene3D" id="1.10.10.60">
    <property type="entry name" value="Homeodomain-like"/>
    <property type="match status" value="1"/>
</dbReference>
<evidence type="ECO:0000259" key="4">
    <source>
        <dbReference type="PROSITE" id="PS01124"/>
    </source>
</evidence>
<dbReference type="PROSITE" id="PS01124">
    <property type="entry name" value="HTH_ARAC_FAMILY_2"/>
    <property type="match status" value="1"/>
</dbReference>
<dbReference type="Pfam" id="PF12833">
    <property type="entry name" value="HTH_18"/>
    <property type="match status" value="1"/>
</dbReference>
<protein>
    <submittedName>
        <fullName evidence="5">Helix-turn-helix domain-containing protein</fullName>
    </submittedName>
</protein>
<dbReference type="EMBL" id="JAVREP010000011">
    <property type="protein sequence ID" value="MDT0330306.1"/>
    <property type="molecule type" value="Genomic_DNA"/>
</dbReference>
<keyword evidence="3" id="KW-0804">Transcription</keyword>
<sequence length="333" mass="37370">MIESVFHTRDIPPTERLGYWQDCVARTHAPLVLSSDEPETFQAYQKLLDLNGVLLWPSIFRPVVFTRTRPLIRGSDPENLHLSFIFRGRLEGDFGRTAIDVGTNEISVMDSSTPFSIRACRGHVEQHGIGLEIPRSRLPLPARYVDRIAGTRFSAASGYGALAKNFLRTLVNDPAPHGPGDVDRLSTVLCDLLSGMFSQALEAEDLLPPETRRQTLLLRVKRFIDDRLRDPELSPSTVATAHHVSVRYLHRIFQEEGGTVSAWIRERRLARARHDLEQEALAHVPVYLIAKKWGFSSASVFSRAFRDAHGVSPKDVRPGRAADAILDLERTVP</sequence>
<dbReference type="SUPFAM" id="SSF46689">
    <property type="entry name" value="Homeodomain-like"/>
    <property type="match status" value="1"/>
</dbReference>
<comment type="caution">
    <text evidence="5">The sequence shown here is derived from an EMBL/GenBank/DDBJ whole genome shotgun (WGS) entry which is preliminary data.</text>
</comment>
<dbReference type="Pfam" id="PF14525">
    <property type="entry name" value="AraC_binding_2"/>
    <property type="match status" value="1"/>
</dbReference>
<feature type="domain" description="HTH araC/xylS-type" evidence="4">
    <location>
        <begin position="218"/>
        <end position="319"/>
    </location>
</feature>
<evidence type="ECO:0000256" key="3">
    <source>
        <dbReference type="ARBA" id="ARBA00023163"/>
    </source>
</evidence>
<gene>
    <name evidence="5" type="ORF">RM479_17970</name>
</gene>
<keyword evidence="2" id="KW-0238">DNA-binding</keyword>
<evidence type="ECO:0000313" key="6">
    <source>
        <dbReference type="Proteomes" id="UP001183390"/>
    </source>
</evidence>